<dbReference type="PROSITE" id="PS50888">
    <property type="entry name" value="BHLH"/>
    <property type="match status" value="1"/>
</dbReference>
<evidence type="ECO:0000256" key="5">
    <source>
        <dbReference type="ARBA" id="ARBA00022782"/>
    </source>
</evidence>
<dbReference type="FunFam" id="4.10.280.10:FF:000005">
    <property type="entry name" value="Myogenic factor"/>
    <property type="match status" value="1"/>
</dbReference>
<evidence type="ECO:0000259" key="13">
    <source>
        <dbReference type="PROSITE" id="PS50888"/>
    </source>
</evidence>
<dbReference type="GO" id="GO:0048743">
    <property type="term" value="P:positive regulation of skeletal muscle fiber development"/>
    <property type="evidence" value="ECO:0007669"/>
    <property type="project" value="TreeGrafter"/>
</dbReference>
<dbReference type="OMA" id="MAECNSP"/>
<keyword evidence="7 11" id="KW-0238">DNA-binding</keyword>
<dbReference type="SMART" id="SM00353">
    <property type="entry name" value="HLH"/>
    <property type="match status" value="1"/>
</dbReference>
<comment type="subcellular location">
    <subcellularLocation>
        <location evidence="1">Nucleus</location>
    </subcellularLocation>
</comment>
<dbReference type="OrthoDB" id="10049614at2759"/>
<dbReference type="GO" id="GO:0045663">
    <property type="term" value="P:positive regulation of myoblast differentiation"/>
    <property type="evidence" value="ECO:0007669"/>
    <property type="project" value="TreeGrafter"/>
</dbReference>
<keyword evidence="3" id="KW-0217">Developmental protein</keyword>
<name>A0A3Q2XZD1_HIPCM</name>
<evidence type="ECO:0000256" key="12">
    <source>
        <dbReference type="SAM" id="MobiDB-lite"/>
    </source>
</evidence>
<dbReference type="GO" id="GO:0046983">
    <property type="term" value="F:protein dimerization activity"/>
    <property type="evidence" value="ECO:0007669"/>
    <property type="project" value="InterPro"/>
</dbReference>
<protein>
    <recommendedName>
        <fullName evidence="11">Myogenic factor</fullName>
    </recommendedName>
</protein>
<keyword evidence="15" id="KW-1185">Reference proteome</keyword>
<dbReference type="InterPro" id="IPR011598">
    <property type="entry name" value="bHLH_dom"/>
</dbReference>
<dbReference type="PANTHER" id="PTHR11534:SF2">
    <property type="entry name" value="MYOBLAST DETERMINATION PROTEIN 1"/>
    <property type="match status" value="1"/>
</dbReference>
<dbReference type="PANTHER" id="PTHR11534">
    <property type="entry name" value="MYOGENIC FACTOR"/>
    <property type="match status" value="1"/>
</dbReference>
<evidence type="ECO:0000256" key="11">
    <source>
        <dbReference type="RuleBase" id="RU003428"/>
    </source>
</evidence>
<organism evidence="14 15">
    <name type="scientific">Hippocampus comes</name>
    <name type="common">Tiger tail seahorse</name>
    <dbReference type="NCBI Taxonomy" id="109280"/>
    <lineage>
        <taxon>Eukaryota</taxon>
        <taxon>Metazoa</taxon>
        <taxon>Chordata</taxon>
        <taxon>Craniata</taxon>
        <taxon>Vertebrata</taxon>
        <taxon>Euteleostomi</taxon>
        <taxon>Actinopterygii</taxon>
        <taxon>Neopterygii</taxon>
        <taxon>Teleostei</taxon>
        <taxon>Neoteleostei</taxon>
        <taxon>Acanthomorphata</taxon>
        <taxon>Syngnathiaria</taxon>
        <taxon>Syngnathiformes</taxon>
        <taxon>Syngnathoidei</taxon>
        <taxon>Syngnathidae</taxon>
        <taxon>Hippocampus</taxon>
    </lineage>
</organism>
<dbReference type="SMART" id="SM00520">
    <property type="entry name" value="BASIC"/>
    <property type="match status" value="1"/>
</dbReference>
<dbReference type="InterPro" id="IPR002546">
    <property type="entry name" value="MyoD_N"/>
</dbReference>
<dbReference type="Proteomes" id="UP000264820">
    <property type="component" value="Unplaced"/>
</dbReference>
<proteinExistence type="predicted"/>
<dbReference type="Pfam" id="PF01586">
    <property type="entry name" value="Basic"/>
    <property type="match status" value="1"/>
</dbReference>
<evidence type="ECO:0000256" key="4">
    <source>
        <dbReference type="ARBA" id="ARBA00022541"/>
    </source>
</evidence>
<evidence type="ECO:0000256" key="9">
    <source>
        <dbReference type="ARBA" id="ARBA00023163"/>
    </source>
</evidence>
<feature type="domain" description="BHLH" evidence="13">
    <location>
        <begin position="95"/>
        <end position="146"/>
    </location>
</feature>
<dbReference type="GeneID" id="109514286"/>
<dbReference type="RefSeq" id="XP_019722784.1">
    <property type="nucleotide sequence ID" value="XM_019867225.1"/>
</dbReference>
<evidence type="ECO:0000256" key="10">
    <source>
        <dbReference type="ARBA" id="ARBA00023242"/>
    </source>
</evidence>
<sequence length="260" mass="29085">MDLYDFCLPLSSADELYEDPCFNGGDMNFFDDLDGKSYGAQPPKSQDLDNYQHNHQVPVAEEEDKHVRAPRDLHQGGNCLLWACKACKKKTTHEDRRKAATMRERRRLSKVNDAFEALKRCSASNPNQRLPKVEILRNAIDYIESLQALLRSNRDDSFYPALEHFGADVNPSSPRSNCSEGMVDFSSPRSTRSENNDASYCGQTTDDSNKSAPSLLSSLDCLTSIVERINTDQAMTSLGDSVVPVALDPFRTALHFVKLA</sequence>
<keyword evidence="9" id="KW-0804">Transcription</keyword>
<evidence type="ECO:0000313" key="14">
    <source>
        <dbReference type="Ensembl" id="ENSHCOP00000005816.1"/>
    </source>
</evidence>
<reference evidence="14" key="1">
    <citation type="submission" date="2025-08" db="UniProtKB">
        <authorList>
            <consortium name="Ensembl"/>
        </authorList>
    </citation>
    <scope>IDENTIFICATION</scope>
</reference>
<keyword evidence="5" id="KW-0221">Differentiation</keyword>
<keyword evidence="6" id="KW-0805">Transcription regulation</keyword>
<dbReference type="InterPro" id="IPR022032">
    <property type="entry name" value="Myf5"/>
</dbReference>
<evidence type="ECO:0000313" key="15">
    <source>
        <dbReference type="Proteomes" id="UP000264820"/>
    </source>
</evidence>
<dbReference type="GO" id="GO:0005634">
    <property type="term" value="C:nucleus"/>
    <property type="evidence" value="ECO:0007669"/>
    <property type="project" value="UniProtKB-SubCell"/>
</dbReference>
<dbReference type="Pfam" id="PF12232">
    <property type="entry name" value="Myf5"/>
    <property type="match status" value="1"/>
</dbReference>
<evidence type="ECO:0000256" key="1">
    <source>
        <dbReference type="ARBA" id="ARBA00004123"/>
    </source>
</evidence>
<feature type="compositionally biased region" description="Polar residues" evidence="12">
    <location>
        <begin position="170"/>
        <end position="179"/>
    </location>
</feature>
<dbReference type="GO" id="GO:0000978">
    <property type="term" value="F:RNA polymerase II cis-regulatory region sequence-specific DNA binding"/>
    <property type="evidence" value="ECO:0007669"/>
    <property type="project" value="TreeGrafter"/>
</dbReference>
<dbReference type="AlphaFoldDB" id="A0A3Q2XZD1"/>
<keyword evidence="8" id="KW-0010">Activator</keyword>
<keyword evidence="10 11" id="KW-0539">Nucleus</keyword>
<evidence type="ECO:0000256" key="8">
    <source>
        <dbReference type="ARBA" id="ARBA00023159"/>
    </source>
</evidence>
<dbReference type="GO" id="GO:0035914">
    <property type="term" value="P:skeletal muscle cell differentiation"/>
    <property type="evidence" value="ECO:0007669"/>
    <property type="project" value="TreeGrafter"/>
</dbReference>
<dbReference type="InterPro" id="IPR036638">
    <property type="entry name" value="HLH_DNA-bd_sf"/>
</dbReference>
<reference evidence="14" key="2">
    <citation type="submission" date="2025-09" db="UniProtKB">
        <authorList>
            <consortium name="Ensembl"/>
        </authorList>
    </citation>
    <scope>IDENTIFICATION</scope>
</reference>
<comment type="subunit">
    <text evidence="2 11">Efficient DNA binding requires dimerization with another bHLH protein.</text>
</comment>
<evidence type="ECO:0000256" key="6">
    <source>
        <dbReference type="ARBA" id="ARBA00023015"/>
    </source>
</evidence>
<feature type="compositionally biased region" description="Polar residues" evidence="12">
    <location>
        <begin position="196"/>
        <end position="212"/>
    </location>
</feature>
<dbReference type="Gene3D" id="4.10.280.10">
    <property type="entry name" value="Helix-loop-helix DNA-binding domain"/>
    <property type="match status" value="1"/>
</dbReference>
<dbReference type="Pfam" id="PF00010">
    <property type="entry name" value="HLH"/>
    <property type="match status" value="1"/>
</dbReference>
<dbReference type="KEGG" id="hcq:109514286"/>
<dbReference type="SUPFAM" id="SSF47459">
    <property type="entry name" value="HLH, helix-loop-helix DNA-binding domain"/>
    <property type="match status" value="1"/>
</dbReference>
<dbReference type="STRING" id="109280.ENSHCOP00000005816"/>
<dbReference type="InterPro" id="IPR039704">
    <property type="entry name" value="Myogenic_factor"/>
</dbReference>
<feature type="region of interest" description="Disordered" evidence="12">
    <location>
        <begin position="170"/>
        <end position="212"/>
    </location>
</feature>
<dbReference type="GO" id="GO:0000981">
    <property type="term" value="F:DNA-binding transcription factor activity, RNA polymerase II-specific"/>
    <property type="evidence" value="ECO:0007669"/>
    <property type="project" value="TreeGrafter"/>
</dbReference>
<evidence type="ECO:0000256" key="2">
    <source>
        <dbReference type="ARBA" id="ARBA00011571"/>
    </source>
</evidence>
<dbReference type="CDD" id="cd18936">
    <property type="entry name" value="bHLH_TS_MYOD1_Myf3"/>
    <property type="match status" value="1"/>
</dbReference>
<dbReference type="Ensembl" id="ENSHCOT00000004739.1">
    <property type="protein sequence ID" value="ENSHCOP00000005816.1"/>
    <property type="gene ID" value="ENSHCOG00000007505.1"/>
</dbReference>
<accession>A0A3Q2XZD1</accession>
<evidence type="ECO:0000256" key="7">
    <source>
        <dbReference type="ARBA" id="ARBA00023125"/>
    </source>
</evidence>
<keyword evidence="4" id="KW-0517">Myogenesis</keyword>
<dbReference type="GeneTree" id="ENSGT00950000182959"/>
<evidence type="ECO:0000256" key="3">
    <source>
        <dbReference type="ARBA" id="ARBA00022473"/>
    </source>
</evidence>